<protein>
    <submittedName>
        <fullName evidence="2">Uncharacterized protein</fullName>
    </submittedName>
</protein>
<evidence type="ECO:0000313" key="2">
    <source>
        <dbReference type="EMBL" id="KAF0901727.1"/>
    </source>
</evidence>
<feature type="compositionally biased region" description="Basic and acidic residues" evidence="1">
    <location>
        <begin position="11"/>
        <end position="20"/>
    </location>
</feature>
<accession>A0A6G1CNR9</accession>
<name>A0A6G1CNR9_9ORYZ</name>
<keyword evidence="3" id="KW-1185">Reference proteome</keyword>
<evidence type="ECO:0000313" key="3">
    <source>
        <dbReference type="Proteomes" id="UP000479710"/>
    </source>
</evidence>
<dbReference type="AlphaFoldDB" id="A0A6G1CNR9"/>
<dbReference type="Proteomes" id="UP000479710">
    <property type="component" value="Unassembled WGS sequence"/>
</dbReference>
<sequence>MRKTYGPLIQAEKEKGKEEHLITVSPTSKKIPTATNAVDEEDADIDRIWPNLADDEEDTHRC</sequence>
<dbReference type="EMBL" id="SPHZ02000008">
    <property type="protein sequence ID" value="KAF0901727.1"/>
    <property type="molecule type" value="Genomic_DNA"/>
</dbReference>
<evidence type="ECO:0000256" key="1">
    <source>
        <dbReference type="SAM" id="MobiDB-lite"/>
    </source>
</evidence>
<comment type="caution">
    <text evidence="2">The sequence shown here is derived from an EMBL/GenBank/DDBJ whole genome shotgun (WGS) entry which is preliminary data.</text>
</comment>
<gene>
    <name evidence="2" type="ORF">E2562_006196</name>
</gene>
<feature type="region of interest" description="Disordered" evidence="1">
    <location>
        <begin position="1"/>
        <end position="20"/>
    </location>
</feature>
<reference evidence="2 3" key="1">
    <citation type="submission" date="2019-11" db="EMBL/GenBank/DDBJ databases">
        <title>Whole genome sequence of Oryza granulata.</title>
        <authorList>
            <person name="Li W."/>
        </authorList>
    </citation>
    <scope>NUCLEOTIDE SEQUENCE [LARGE SCALE GENOMIC DNA]</scope>
    <source>
        <strain evidence="3">cv. Menghai</strain>
        <tissue evidence="2">Leaf</tissue>
    </source>
</reference>
<organism evidence="2 3">
    <name type="scientific">Oryza meyeriana var. granulata</name>
    <dbReference type="NCBI Taxonomy" id="110450"/>
    <lineage>
        <taxon>Eukaryota</taxon>
        <taxon>Viridiplantae</taxon>
        <taxon>Streptophyta</taxon>
        <taxon>Embryophyta</taxon>
        <taxon>Tracheophyta</taxon>
        <taxon>Spermatophyta</taxon>
        <taxon>Magnoliopsida</taxon>
        <taxon>Liliopsida</taxon>
        <taxon>Poales</taxon>
        <taxon>Poaceae</taxon>
        <taxon>BOP clade</taxon>
        <taxon>Oryzoideae</taxon>
        <taxon>Oryzeae</taxon>
        <taxon>Oryzinae</taxon>
        <taxon>Oryza</taxon>
        <taxon>Oryza meyeriana</taxon>
    </lineage>
</organism>
<proteinExistence type="predicted"/>